<proteinExistence type="predicted"/>
<organism evidence="6">
    <name type="scientific">Paenibacillus sp. BIHB 4019</name>
    <dbReference type="NCBI Taxonomy" id="1870819"/>
    <lineage>
        <taxon>Bacteria</taxon>
        <taxon>Bacillati</taxon>
        <taxon>Bacillota</taxon>
        <taxon>Bacilli</taxon>
        <taxon>Bacillales</taxon>
        <taxon>Paenibacillaceae</taxon>
        <taxon>Paenibacillus</taxon>
    </lineage>
</organism>
<reference evidence="6" key="1">
    <citation type="submission" date="2016-08" db="EMBL/GenBank/DDBJ databases">
        <title>Complete Genome Seqeunce of Paenibacillus sp. BIHB 4019 from tea rhizoplane.</title>
        <authorList>
            <person name="Thakur R."/>
            <person name="Swarnkar M.K."/>
            <person name="Gulati A."/>
        </authorList>
    </citation>
    <scope>NUCLEOTIDE SEQUENCE [LARGE SCALE GENOMIC DNA]</scope>
    <source>
        <strain evidence="6">BIHB4019</strain>
    </source>
</reference>
<comment type="catalytic activity">
    <reaction evidence="1">
        <text>3',5'-cyclic CMP + H2O = CMP + H(+)</text>
        <dbReference type="Rhea" id="RHEA:72675"/>
        <dbReference type="ChEBI" id="CHEBI:15377"/>
        <dbReference type="ChEBI" id="CHEBI:15378"/>
        <dbReference type="ChEBI" id="CHEBI:58003"/>
        <dbReference type="ChEBI" id="CHEBI:60377"/>
    </reaction>
    <physiologicalReaction direction="left-to-right" evidence="1">
        <dbReference type="Rhea" id="RHEA:72676"/>
    </physiologicalReaction>
</comment>
<evidence type="ECO:0000256" key="4">
    <source>
        <dbReference type="SAM" id="MobiDB-lite"/>
    </source>
</evidence>
<feature type="compositionally biased region" description="Polar residues" evidence="4">
    <location>
        <begin position="8"/>
        <end position="20"/>
    </location>
</feature>
<dbReference type="SUPFAM" id="SSF56281">
    <property type="entry name" value="Metallo-hydrolase/oxidoreductase"/>
    <property type="match status" value="1"/>
</dbReference>
<dbReference type="InterPro" id="IPR001279">
    <property type="entry name" value="Metallo-B-lactamas"/>
</dbReference>
<dbReference type="PANTHER" id="PTHR15032">
    <property type="entry name" value="N-ACYL-PHOSPHATIDYLETHANOLAMINE-HYDROLYZING PHOSPHOLIPASE D"/>
    <property type="match status" value="1"/>
</dbReference>
<gene>
    <name evidence="6" type="ORF">BBD42_02165</name>
</gene>
<evidence type="ECO:0000256" key="1">
    <source>
        <dbReference type="ARBA" id="ARBA00034221"/>
    </source>
</evidence>
<dbReference type="GO" id="GO:0070290">
    <property type="term" value="F:N-acylphosphatidylethanolamine-specific phospholipase D activity"/>
    <property type="evidence" value="ECO:0007669"/>
    <property type="project" value="InterPro"/>
</dbReference>
<dbReference type="GO" id="GO:0008270">
    <property type="term" value="F:zinc ion binding"/>
    <property type="evidence" value="ECO:0007669"/>
    <property type="project" value="InterPro"/>
</dbReference>
<dbReference type="RefSeq" id="WP_099516805.1">
    <property type="nucleotide sequence ID" value="NZ_CP016808.1"/>
</dbReference>
<sequence>MKPRRFENQQQVQQHNSFKQFQRWRSERSNKMKIKDYSYTVPNVEPDLQYLHHNRKHPSVTWVGHSTFLIQMAGLNIVTDPVWSGNMAFEKRLAPPGIPISDVPPIDVVLISHSHYDHLNINSLRKLGGVKQILVPAGLAGKLKLKGFRRIKELHWWESVHIHGVKFTFVPSQHWTRRNPWDTNSSHWGGWVMEPYATLPSGSSDHSHAHSHAQVHLHGMGGSSSVAEREQPAAEAASEAAKAADRPGHSHGPGHAARPVTGIAPTVYFAGDSGYFPGFKDIGRKFHIDVALMPIGAYEPEWFMGPQHVTPEESLQAFEDVNAKYFVPMHYGAFKLADDTPREALDRLEACRESRCIEEERIVVLPHGESWRLAGQ</sequence>
<evidence type="ECO:0000259" key="5">
    <source>
        <dbReference type="Pfam" id="PF12706"/>
    </source>
</evidence>
<name>A0A1B2DCI1_9BACL</name>
<evidence type="ECO:0000256" key="3">
    <source>
        <dbReference type="ARBA" id="ARBA00048505"/>
    </source>
</evidence>
<dbReference type="PIRSF" id="PIRSF038896">
    <property type="entry name" value="NAPE-PLD"/>
    <property type="match status" value="1"/>
</dbReference>
<feature type="domain" description="Metallo-beta-lactamase" evidence="5">
    <location>
        <begin position="76"/>
        <end position="194"/>
    </location>
</feature>
<feature type="region of interest" description="Disordered" evidence="4">
    <location>
        <begin position="202"/>
        <end position="259"/>
    </location>
</feature>
<keyword evidence="6" id="KW-0378">Hydrolase</keyword>
<dbReference type="AlphaFoldDB" id="A0A1B2DCI1"/>
<evidence type="ECO:0000313" key="6">
    <source>
        <dbReference type="EMBL" id="ANY65407.1"/>
    </source>
</evidence>
<dbReference type="GO" id="GO:0005737">
    <property type="term" value="C:cytoplasm"/>
    <property type="evidence" value="ECO:0007669"/>
    <property type="project" value="TreeGrafter"/>
</dbReference>
<accession>A0A1B2DCI1</accession>
<dbReference type="PANTHER" id="PTHR15032:SF36">
    <property type="entry name" value="METALLO-BETA-LACTAMASE DOMAIN-CONTAINING PROTEIN"/>
    <property type="match status" value="1"/>
</dbReference>
<comment type="catalytic activity">
    <reaction evidence="3">
        <text>3',5'-cyclic UMP + H2O = UMP + H(+)</text>
        <dbReference type="Rhea" id="RHEA:70575"/>
        <dbReference type="ChEBI" id="CHEBI:15377"/>
        <dbReference type="ChEBI" id="CHEBI:15378"/>
        <dbReference type="ChEBI" id="CHEBI:57865"/>
        <dbReference type="ChEBI" id="CHEBI:184387"/>
    </reaction>
    <physiologicalReaction direction="left-to-right" evidence="3">
        <dbReference type="Rhea" id="RHEA:70576"/>
    </physiologicalReaction>
</comment>
<dbReference type="Pfam" id="PF12706">
    <property type="entry name" value="Lactamase_B_2"/>
    <property type="match status" value="2"/>
</dbReference>
<dbReference type="EMBL" id="CP016808">
    <property type="protein sequence ID" value="ANY65407.1"/>
    <property type="molecule type" value="Genomic_DNA"/>
</dbReference>
<comment type="function">
    <text evidence="2">Counteracts the endogenous Pycsar antiviral defense system. Phosphodiesterase that enables metal-dependent hydrolysis of host cyclic nucleotide Pycsar defense signals such as cCMP and cUMP.</text>
</comment>
<evidence type="ECO:0000256" key="2">
    <source>
        <dbReference type="ARBA" id="ARBA00034301"/>
    </source>
</evidence>
<protein>
    <submittedName>
        <fullName evidence="6">MBL fold metallo-hydrolase</fullName>
    </submittedName>
</protein>
<feature type="domain" description="Metallo-beta-lactamase" evidence="5">
    <location>
        <begin position="265"/>
        <end position="331"/>
    </location>
</feature>
<dbReference type="Gene3D" id="3.60.15.10">
    <property type="entry name" value="Ribonuclease Z/Hydroxyacylglutathione hydrolase-like"/>
    <property type="match status" value="1"/>
</dbReference>
<dbReference type="InterPro" id="IPR024884">
    <property type="entry name" value="NAPE-PLD"/>
</dbReference>
<feature type="region of interest" description="Disordered" evidence="4">
    <location>
        <begin position="1"/>
        <end position="22"/>
    </location>
</feature>
<dbReference type="InterPro" id="IPR036866">
    <property type="entry name" value="RibonucZ/Hydroxyglut_hydro"/>
</dbReference>